<keyword evidence="2" id="KW-0285">Flavoprotein</keyword>
<keyword evidence="6" id="KW-1185">Reference proteome</keyword>
<keyword evidence="3" id="KW-0560">Oxidoreductase</keyword>
<protein>
    <submittedName>
        <fullName evidence="5">Uncharacterized protein</fullName>
    </submittedName>
</protein>
<evidence type="ECO:0000256" key="2">
    <source>
        <dbReference type="ARBA" id="ARBA00022630"/>
    </source>
</evidence>
<name>A0A0E0H3B9_ORYNI</name>
<dbReference type="Proteomes" id="UP000006591">
    <property type="component" value="Chromosome 4"/>
</dbReference>
<feature type="region of interest" description="Disordered" evidence="4">
    <location>
        <begin position="1"/>
        <end position="22"/>
    </location>
</feature>
<dbReference type="InterPro" id="IPR050097">
    <property type="entry name" value="Ferredoxin-NADP_redctase_2"/>
</dbReference>
<dbReference type="STRING" id="4536.A0A0E0H3B9"/>
<evidence type="ECO:0000256" key="1">
    <source>
        <dbReference type="ARBA" id="ARBA00009333"/>
    </source>
</evidence>
<feature type="region of interest" description="Disordered" evidence="4">
    <location>
        <begin position="94"/>
        <end position="126"/>
    </location>
</feature>
<organism evidence="5">
    <name type="scientific">Oryza nivara</name>
    <name type="common">Indian wild rice</name>
    <name type="synonym">Oryza sativa f. spontanea</name>
    <dbReference type="NCBI Taxonomy" id="4536"/>
    <lineage>
        <taxon>Eukaryota</taxon>
        <taxon>Viridiplantae</taxon>
        <taxon>Streptophyta</taxon>
        <taxon>Embryophyta</taxon>
        <taxon>Tracheophyta</taxon>
        <taxon>Spermatophyta</taxon>
        <taxon>Magnoliopsida</taxon>
        <taxon>Liliopsida</taxon>
        <taxon>Poales</taxon>
        <taxon>Poaceae</taxon>
        <taxon>BOP clade</taxon>
        <taxon>Oryzoideae</taxon>
        <taxon>Oryzeae</taxon>
        <taxon>Oryzinae</taxon>
        <taxon>Oryza</taxon>
    </lineage>
</organism>
<feature type="region of interest" description="Disordered" evidence="4">
    <location>
        <begin position="142"/>
        <end position="161"/>
    </location>
</feature>
<dbReference type="Gene3D" id="3.50.50.60">
    <property type="entry name" value="FAD/NAD(P)-binding domain"/>
    <property type="match status" value="1"/>
</dbReference>
<dbReference type="HOGENOM" id="CLU_1063123_0_0_1"/>
<evidence type="ECO:0000256" key="4">
    <source>
        <dbReference type="SAM" id="MobiDB-lite"/>
    </source>
</evidence>
<dbReference type="GO" id="GO:0097237">
    <property type="term" value="P:cellular response to toxic substance"/>
    <property type="evidence" value="ECO:0007669"/>
    <property type="project" value="UniProtKB-ARBA"/>
</dbReference>
<dbReference type="Gramene" id="ONIVA04G17440.1">
    <property type="protein sequence ID" value="ONIVA04G17440.1"/>
    <property type="gene ID" value="ONIVA04G17440"/>
</dbReference>
<sequence>MKATTGEGPRQSWGADGGRTGWPHGWSRRWALTAALWMAGGGAGAPGSNPATTSLSAASSVIAPHAGLISVATSSAVCASRQAEARRRIPRCRGLVGGGRVGARRRRSRPPSWTPMPHGSSPRPHPPPFVPHAMLKLVAGAAMPGARRGRPRRSSSPVTASSVIHTHATLELVVDLVAIARLKPVLFEGFFGNDITTGQQLTTTTTDVENFPGFPNGILDTDLMDRCRAQPVHFGTRILSETVTAVDPSSCPFRVANLPRRR</sequence>
<comment type="similarity">
    <text evidence="1">Belongs to the class-II pyridine nucleotide-disulfide oxidoreductase family.</text>
</comment>
<dbReference type="InterPro" id="IPR036188">
    <property type="entry name" value="FAD/NAD-bd_sf"/>
</dbReference>
<accession>A0A0E0H3B9</accession>
<proteinExistence type="inferred from homology"/>
<reference evidence="5" key="2">
    <citation type="submission" date="2018-04" db="EMBL/GenBank/DDBJ databases">
        <title>OnivRS2 (Oryza nivara Reference Sequence Version 2).</title>
        <authorList>
            <person name="Zhang J."/>
            <person name="Kudrna D."/>
            <person name="Lee S."/>
            <person name="Talag J."/>
            <person name="Rajasekar S."/>
            <person name="Welchert J."/>
            <person name="Hsing Y.-I."/>
            <person name="Wing R.A."/>
        </authorList>
    </citation>
    <scope>NUCLEOTIDE SEQUENCE [LARGE SCALE GENOMIC DNA]</scope>
    <source>
        <strain evidence="5">SL10</strain>
    </source>
</reference>
<evidence type="ECO:0000256" key="3">
    <source>
        <dbReference type="ARBA" id="ARBA00023002"/>
    </source>
</evidence>
<evidence type="ECO:0000313" key="5">
    <source>
        <dbReference type="EnsemblPlants" id="ONIVA04G17440.1"/>
    </source>
</evidence>
<reference evidence="5" key="1">
    <citation type="submission" date="2015-04" db="UniProtKB">
        <authorList>
            <consortium name="EnsemblPlants"/>
        </authorList>
    </citation>
    <scope>IDENTIFICATION</scope>
    <source>
        <strain evidence="5">SL10</strain>
    </source>
</reference>
<dbReference type="AlphaFoldDB" id="A0A0E0H3B9"/>
<dbReference type="EnsemblPlants" id="ONIVA04G17440.1">
    <property type="protein sequence ID" value="ONIVA04G17440.1"/>
    <property type="gene ID" value="ONIVA04G17440"/>
</dbReference>
<dbReference type="GO" id="GO:0016491">
    <property type="term" value="F:oxidoreductase activity"/>
    <property type="evidence" value="ECO:0007669"/>
    <property type="project" value="UniProtKB-KW"/>
</dbReference>
<evidence type="ECO:0000313" key="6">
    <source>
        <dbReference type="Proteomes" id="UP000006591"/>
    </source>
</evidence>
<dbReference type="eggNOG" id="KOG0404">
    <property type="taxonomic scope" value="Eukaryota"/>
</dbReference>
<dbReference type="PANTHER" id="PTHR48105">
    <property type="entry name" value="THIOREDOXIN REDUCTASE 1-RELATED-RELATED"/>
    <property type="match status" value="1"/>
</dbReference>